<dbReference type="PANTHER" id="PTHR24135">
    <property type="entry name" value="SH3 AND MULTIPLE ANKYRIN REPEAT DOMAINS PROTEIN"/>
    <property type="match status" value="1"/>
</dbReference>
<evidence type="ECO:0000259" key="3">
    <source>
        <dbReference type="PROSITE" id="PS50200"/>
    </source>
</evidence>
<comment type="caution">
    <text evidence="4">The sequence shown here is derived from an EMBL/GenBank/DDBJ whole genome shotgun (WGS) entry which is preliminary data.</text>
</comment>
<evidence type="ECO:0000256" key="1">
    <source>
        <dbReference type="SAM" id="MobiDB-lite"/>
    </source>
</evidence>
<dbReference type="SMART" id="SM00454">
    <property type="entry name" value="SAM"/>
    <property type="match status" value="1"/>
</dbReference>
<dbReference type="InterPro" id="IPR051569">
    <property type="entry name" value="SHANK"/>
</dbReference>
<feature type="compositionally biased region" description="Low complexity" evidence="1">
    <location>
        <begin position="287"/>
        <end position="300"/>
    </location>
</feature>
<dbReference type="CDD" id="cd09533">
    <property type="entry name" value="SAM_Ste50-like_fungal"/>
    <property type="match status" value="1"/>
</dbReference>
<name>A0A0G2HTQ6_9EURO</name>
<feature type="compositionally biased region" description="Polar residues" evidence="1">
    <location>
        <begin position="32"/>
        <end position="51"/>
    </location>
</feature>
<dbReference type="InterPro" id="IPR013761">
    <property type="entry name" value="SAM/pointed_sf"/>
</dbReference>
<evidence type="ECO:0000313" key="4">
    <source>
        <dbReference type="EMBL" id="KKZ61418.1"/>
    </source>
</evidence>
<dbReference type="InterPro" id="IPR001660">
    <property type="entry name" value="SAM"/>
</dbReference>
<dbReference type="InterPro" id="IPR029071">
    <property type="entry name" value="Ubiquitin-like_domsf"/>
</dbReference>
<dbReference type="Gene3D" id="3.10.20.90">
    <property type="entry name" value="Phosphatidylinositol 3-kinase Catalytic Subunit, Chain A, domain 1"/>
    <property type="match status" value="1"/>
</dbReference>
<organism evidence="4 5">
    <name type="scientific">[Emmonsia] crescens</name>
    <dbReference type="NCBI Taxonomy" id="73230"/>
    <lineage>
        <taxon>Eukaryota</taxon>
        <taxon>Fungi</taxon>
        <taxon>Dikarya</taxon>
        <taxon>Ascomycota</taxon>
        <taxon>Pezizomycotina</taxon>
        <taxon>Eurotiomycetes</taxon>
        <taxon>Eurotiomycetidae</taxon>
        <taxon>Onygenales</taxon>
        <taxon>Ajellomycetaceae</taxon>
        <taxon>Emergomyces</taxon>
    </lineage>
</organism>
<feature type="domain" description="SAM" evidence="2">
    <location>
        <begin position="66"/>
        <end position="129"/>
    </location>
</feature>
<dbReference type="Pfam" id="PF00788">
    <property type="entry name" value="RA"/>
    <property type="match status" value="1"/>
</dbReference>
<evidence type="ECO:0000259" key="2">
    <source>
        <dbReference type="PROSITE" id="PS50105"/>
    </source>
</evidence>
<dbReference type="CDD" id="cd01786">
    <property type="entry name" value="RA_STE50"/>
    <property type="match status" value="1"/>
</dbReference>
<protein>
    <recommendedName>
        <fullName evidence="6">Protein kinase regulator Ste50</fullName>
    </recommendedName>
</protein>
<dbReference type="OrthoDB" id="445896at2759"/>
<dbReference type="SUPFAM" id="SSF54236">
    <property type="entry name" value="Ubiquitin-like"/>
    <property type="match status" value="1"/>
</dbReference>
<feature type="region of interest" description="Disordered" evidence="1">
    <location>
        <begin position="1"/>
        <end position="58"/>
    </location>
</feature>
<reference evidence="5" key="1">
    <citation type="journal article" date="2015" name="PLoS Genet.">
        <title>The dynamic genome and transcriptome of the human fungal pathogen Blastomyces and close relative Emmonsia.</title>
        <authorList>
            <person name="Munoz J.F."/>
            <person name="Gauthier G.M."/>
            <person name="Desjardins C.A."/>
            <person name="Gallo J.E."/>
            <person name="Holder J."/>
            <person name="Sullivan T.D."/>
            <person name="Marty A.J."/>
            <person name="Carmen J.C."/>
            <person name="Chen Z."/>
            <person name="Ding L."/>
            <person name="Gujja S."/>
            <person name="Magrini V."/>
            <person name="Misas E."/>
            <person name="Mitreva M."/>
            <person name="Priest M."/>
            <person name="Saif S."/>
            <person name="Whiston E.A."/>
            <person name="Young S."/>
            <person name="Zeng Q."/>
            <person name="Goldman W.E."/>
            <person name="Mardis E.R."/>
            <person name="Taylor J.W."/>
            <person name="McEwen J.G."/>
            <person name="Clay O.K."/>
            <person name="Klein B.S."/>
            <person name="Cuomo C.A."/>
        </authorList>
    </citation>
    <scope>NUCLEOTIDE SEQUENCE [LARGE SCALE GENOMIC DNA]</scope>
    <source>
        <strain evidence="5">UAMH 3008</strain>
    </source>
</reference>
<evidence type="ECO:0008006" key="6">
    <source>
        <dbReference type="Google" id="ProtNLM"/>
    </source>
</evidence>
<dbReference type="Gene3D" id="1.10.150.50">
    <property type="entry name" value="Transcription Factor, Ets-1"/>
    <property type="match status" value="1"/>
</dbReference>
<feature type="region of interest" description="Disordered" evidence="1">
    <location>
        <begin position="254"/>
        <end position="393"/>
    </location>
</feature>
<dbReference type="PROSITE" id="PS50200">
    <property type="entry name" value="RA"/>
    <property type="match status" value="1"/>
</dbReference>
<evidence type="ECO:0000313" key="5">
    <source>
        <dbReference type="Proteomes" id="UP000034164"/>
    </source>
</evidence>
<proteinExistence type="predicted"/>
<dbReference type="SUPFAM" id="SSF47769">
    <property type="entry name" value="SAM/Pointed domain"/>
    <property type="match status" value="1"/>
</dbReference>
<dbReference type="AlphaFoldDB" id="A0A0G2HTQ6"/>
<accession>A0A0G2HTQ6</accession>
<dbReference type="InterPro" id="IPR000159">
    <property type="entry name" value="RA_dom"/>
</dbReference>
<feature type="compositionally biased region" description="Polar residues" evidence="1">
    <location>
        <begin position="316"/>
        <end position="341"/>
    </location>
</feature>
<dbReference type="PROSITE" id="PS50105">
    <property type="entry name" value="SAM_DOMAIN"/>
    <property type="match status" value="1"/>
</dbReference>
<feature type="compositionally biased region" description="Polar residues" evidence="1">
    <location>
        <begin position="365"/>
        <end position="383"/>
    </location>
</feature>
<dbReference type="GO" id="GO:0007165">
    <property type="term" value="P:signal transduction"/>
    <property type="evidence" value="ECO:0007669"/>
    <property type="project" value="InterPro"/>
</dbReference>
<dbReference type="EMBL" id="LCZI01001306">
    <property type="protein sequence ID" value="KKZ61418.1"/>
    <property type="molecule type" value="Genomic_DNA"/>
</dbReference>
<dbReference type="Pfam" id="PF07647">
    <property type="entry name" value="SAM_2"/>
    <property type="match status" value="1"/>
</dbReference>
<feature type="domain" description="Ras-associating" evidence="3">
    <location>
        <begin position="398"/>
        <end position="471"/>
    </location>
</feature>
<sequence length="533" mass="57626">MAFQPPYHADSDADDEYERSVVTSPHIEDSETSPTDSELPSAEHTPTTFGNTLDDRGSPRTIITEWTAEECADFAAALGLSQYCDAFLENEIVGEALIALKHEELKEMGISSVGHRLTILKSIYETKVKQGIPLDVDHYVPLSAEQSNGAEAATQDDISRIIQSIRLRDERIIAAEAELRKLADDYRKLREELLPVVKIAKDRSQPLPYQPNSTYSGTTINSEYYNHEQPTATPVITQVEKPGNSLTRTFSKKLFAGGSTPKNNSPTHIPQFIPEGRTLNDNSLDPSAAAMAASSHLTASMNGGQPSPKGMPSPTSPGSFYPQQTLASRSYARETSNSSNRGIHEHSDDPQSQQRPDRSIAAPPSGQSSRQDPPSSATGNQPAPRNPAESPAPSVDIFKSFRVSMDDPCHRVLPAALKKYNIHEDWRLYALYIVFGDQERCLGLDERPLILFKQLEKEGRKPMFMLRKQAQLVDGQMVSGYQGPPGTSGAGGIGIIPGSAGFDGGTGGGGSLGSAGLGRSNQTNSIQLPGGVL</sequence>
<dbReference type="VEuPathDB" id="FungiDB:EMCG_03974"/>
<feature type="region of interest" description="Disordered" evidence="1">
    <location>
        <begin position="513"/>
        <end position="533"/>
    </location>
</feature>
<dbReference type="PANTHER" id="PTHR24135:SF28">
    <property type="entry name" value="LD13733P"/>
    <property type="match status" value="1"/>
</dbReference>
<dbReference type="SMART" id="SM00314">
    <property type="entry name" value="RA"/>
    <property type="match status" value="1"/>
</dbReference>
<dbReference type="Proteomes" id="UP000034164">
    <property type="component" value="Unassembled WGS sequence"/>
</dbReference>
<gene>
    <name evidence="4" type="ORF">EMCG_03974</name>
</gene>